<feature type="transmembrane region" description="Helical" evidence="1">
    <location>
        <begin position="159"/>
        <end position="176"/>
    </location>
</feature>
<reference evidence="2" key="1">
    <citation type="journal article" date="2020" name="Phytopathology">
        <title>Genome Sequence Resources of Colletotrichum truncatum, C. plurivorum, C. musicola, and C. sojae: Four Species Pathogenic to Soybean (Glycine max).</title>
        <authorList>
            <person name="Rogerio F."/>
            <person name="Boufleur T.R."/>
            <person name="Ciampi-Guillardi M."/>
            <person name="Sukno S.A."/>
            <person name="Thon M.R."/>
            <person name="Massola Junior N.S."/>
            <person name="Baroncelli R."/>
        </authorList>
    </citation>
    <scope>NUCLEOTIDE SEQUENCE</scope>
    <source>
        <strain evidence="2">LFN00145</strain>
    </source>
</reference>
<organism evidence="2 3">
    <name type="scientific">Colletotrichum plurivorum</name>
    <dbReference type="NCBI Taxonomy" id="2175906"/>
    <lineage>
        <taxon>Eukaryota</taxon>
        <taxon>Fungi</taxon>
        <taxon>Dikarya</taxon>
        <taxon>Ascomycota</taxon>
        <taxon>Pezizomycotina</taxon>
        <taxon>Sordariomycetes</taxon>
        <taxon>Hypocreomycetidae</taxon>
        <taxon>Glomerellales</taxon>
        <taxon>Glomerellaceae</taxon>
        <taxon>Colletotrichum</taxon>
        <taxon>Colletotrichum orchidearum species complex</taxon>
    </lineage>
</organism>
<evidence type="ECO:0000313" key="2">
    <source>
        <dbReference type="EMBL" id="KAF6813055.1"/>
    </source>
</evidence>
<dbReference type="EMBL" id="WIGO01000416">
    <property type="protein sequence ID" value="KAF6813055.1"/>
    <property type="molecule type" value="Genomic_DNA"/>
</dbReference>
<keyword evidence="1" id="KW-0812">Transmembrane</keyword>
<dbReference type="Proteomes" id="UP000654918">
    <property type="component" value="Unassembled WGS sequence"/>
</dbReference>
<evidence type="ECO:0000313" key="3">
    <source>
        <dbReference type="Proteomes" id="UP000654918"/>
    </source>
</evidence>
<gene>
    <name evidence="2" type="ORF">CPLU01_14748</name>
</gene>
<keyword evidence="3" id="KW-1185">Reference proteome</keyword>
<protein>
    <submittedName>
        <fullName evidence="2">Uncharacterized protein</fullName>
    </submittedName>
</protein>
<accession>A0A8H6JH90</accession>
<proteinExistence type="predicted"/>
<feature type="transmembrane region" description="Helical" evidence="1">
    <location>
        <begin position="132"/>
        <end position="153"/>
    </location>
</feature>
<dbReference type="AlphaFoldDB" id="A0A8H6JH90"/>
<evidence type="ECO:0000256" key="1">
    <source>
        <dbReference type="SAM" id="Phobius"/>
    </source>
</evidence>
<keyword evidence="1" id="KW-0472">Membrane</keyword>
<keyword evidence="1" id="KW-1133">Transmembrane helix</keyword>
<name>A0A8H6JH90_9PEZI</name>
<sequence length="221" mass="24378">MSDISPVASVIFRAFMSTFGGERLITHGTRSLLALFPPDSLPRRVLNNEAITNRLAVAVFALFPTAVSAALACIAPEGYCSPEHNVRRFLPARTRDDVKGALEAWFGLAQAHAKTGMSLWQMGRWQITVGRVLAWAFGIAVWVTVEILAGPCWCYPRAWRLWFSVLSVSLASWLVGNAEILVVGRWNLVGKVHAQLLLFLGALYYAGQVDVDGFCVKPNCW</sequence>
<comment type="caution">
    <text evidence="2">The sequence shown here is derived from an EMBL/GenBank/DDBJ whole genome shotgun (WGS) entry which is preliminary data.</text>
</comment>